<keyword evidence="4" id="KW-0614">Plasmid</keyword>
<keyword evidence="1" id="KW-0732">Signal</keyword>
<keyword evidence="5" id="KW-1185">Reference proteome</keyword>
<gene>
    <name evidence="3" type="ORF">Lade_1070</name>
    <name evidence="4" type="ORF">NCTC12735_00631</name>
</gene>
<dbReference type="RefSeq" id="WP_232048496.1">
    <property type="nucleotide sequence ID" value="NZ_CAAAHS010000002.1"/>
</dbReference>
<reference evidence="3 5" key="1">
    <citation type="submission" date="2015-11" db="EMBL/GenBank/DDBJ databases">
        <title>Identification of large and diverse effector repertoires of 38 Legionella species.</title>
        <authorList>
            <person name="Burstein D."/>
            <person name="Amaro F."/>
            <person name="Zusman T."/>
            <person name="Lifshitz Z."/>
            <person name="Cohen O."/>
            <person name="Gilbert J.A."/>
            <person name="Pupko T."/>
            <person name="Shuman H.A."/>
            <person name="Segal G."/>
        </authorList>
    </citation>
    <scope>NUCLEOTIDE SEQUENCE [LARGE SCALE GENOMIC DNA]</scope>
    <source>
        <strain evidence="3 5">1762-AUS-E</strain>
    </source>
</reference>
<dbReference type="STRING" id="45056.Lade_1070"/>
<dbReference type="SMART" id="SM00257">
    <property type="entry name" value="LysM"/>
    <property type="match status" value="1"/>
</dbReference>
<dbReference type="PROSITE" id="PS51782">
    <property type="entry name" value="LYSM"/>
    <property type="match status" value="1"/>
</dbReference>
<accession>A0A0W0R5X1</accession>
<feature type="domain" description="LysM" evidence="2">
    <location>
        <begin position="27"/>
        <end position="75"/>
    </location>
</feature>
<dbReference type="SUPFAM" id="SSF54106">
    <property type="entry name" value="LysM domain"/>
    <property type="match status" value="1"/>
</dbReference>
<dbReference type="PATRIC" id="fig|45056.6.peg.1110"/>
<dbReference type="Proteomes" id="UP000281170">
    <property type="component" value="Plasmid 9"/>
</dbReference>
<name>A0A0W0R5X1_9GAMM</name>
<evidence type="ECO:0000313" key="3">
    <source>
        <dbReference type="EMBL" id="KTC66412.1"/>
    </source>
</evidence>
<dbReference type="Pfam" id="PF01476">
    <property type="entry name" value="LysM"/>
    <property type="match status" value="1"/>
</dbReference>
<dbReference type="AlphaFoldDB" id="A0A0W0R5X1"/>
<protein>
    <submittedName>
        <fullName evidence="3">LysM domain-containing protein</fullName>
    </submittedName>
    <submittedName>
        <fullName evidence="4">Signal peptide protein, LysM domain protein</fullName>
    </submittedName>
</protein>
<dbReference type="Gene3D" id="3.10.350.10">
    <property type="entry name" value="LysM domain"/>
    <property type="match status" value="1"/>
</dbReference>
<proteinExistence type="predicted"/>
<dbReference type="Proteomes" id="UP000054859">
    <property type="component" value="Unassembled WGS sequence"/>
</dbReference>
<dbReference type="EMBL" id="LNKA01000001">
    <property type="protein sequence ID" value="KTC66412.1"/>
    <property type="molecule type" value="Genomic_DNA"/>
</dbReference>
<evidence type="ECO:0000259" key="2">
    <source>
        <dbReference type="PROSITE" id="PS51782"/>
    </source>
</evidence>
<dbReference type="InterPro" id="IPR018392">
    <property type="entry name" value="LysM"/>
</dbReference>
<dbReference type="PANTHER" id="PTHR34700:SF4">
    <property type="entry name" value="PHAGE-LIKE ELEMENT PBSX PROTEIN XKDP"/>
    <property type="match status" value="1"/>
</dbReference>
<sequence length="343" mass="38844">MRLFFLVLSLFFATASFSLSLKDTAPERYVVQPGDTLWEIASQYLSCPWEWKTLWRANPTIHNPNRLYPGDIIELKYYHQNPFIKVISNRTVKLSPFMRPMPLHDPIPTIPLSDIKPFFDSSLILDKDSLRNAPYIVGFTLEHMLGGQGDEVYVKNLCPPKPPPGTVFSYAIYRPDGKYMDRQTNCPLGFKAKLIGYAELVRGCDPATIVLTDIVEGVELGDRVMPNNYPEYNFYFKPKVPRRPITGEIVEIPGDYEQGAVGLVAVVNRGKNAGLTPGDVLAIYEEGKQVANPLCFFSWFNCVKLPAERVGELMIFRTFTNFSFGLVMRSIRSIKISDKVTNP</sequence>
<dbReference type="CDD" id="cd00118">
    <property type="entry name" value="LysM"/>
    <property type="match status" value="1"/>
</dbReference>
<reference evidence="4 6" key="2">
    <citation type="submission" date="2018-12" db="EMBL/GenBank/DDBJ databases">
        <authorList>
            <consortium name="Pathogen Informatics"/>
        </authorList>
    </citation>
    <scope>NUCLEOTIDE SEQUENCE [LARGE SCALE GENOMIC DNA]</scope>
    <source>
        <strain evidence="4 6">NCTC12735</strain>
        <plasmid evidence="6">9</plasmid>
    </source>
</reference>
<evidence type="ECO:0000313" key="6">
    <source>
        <dbReference type="Proteomes" id="UP000281170"/>
    </source>
</evidence>
<geneLocation type="plasmid" evidence="4 6">
    <name>9</name>
</geneLocation>
<dbReference type="InterPro" id="IPR036779">
    <property type="entry name" value="LysM_dom_sf"/>
</dbReference>
<dbReference type="EMBL" id="LR134418">
    <property type="protein sequence ID" value="VEH85010.1"/>
    <property type="molecule type" value="Genomic_DNA"/>
</dbReference>
<dbReference type="KEGG" id="ladl:NCTC12735_00631"/>
<feature type="signal peptide" evidence="1">
    <location>
        <begin position="1"/>
        <end position="21"/>
    </location>
</feature>
<evidence type="ECO:0000313" key="4">
    <source>
        <dbReference type="EMBL" id="VEH85010.1"/>
    </source>
</evidence>
<dbReference type="PANTHER" id="PTHR34700">
    <property type="entry name" value="POTASSIUM BINDING PROTEIN KBP"/>
    <property type="match status" value="1"/>
</dbReference>
<evidence type="ECO:0000313" key="5">
    <source>
        <dbReference type="Proteomes" id="UP000054859"/>
    </source>
</evidence>
<evidence type="ECO:0000256" key="1">
    <source>
        <dbReference type="SAM" id="SignalP"/>
    </source>
</evidence>
<dbReference type="InterPro" id="IPR052196">
    <property type="entry name" value="Bact_Kbp"/>
</dbReference>
<feature type="chain" id="PRO_5033244844" evidence="1">
    <location>
        <begin position="22"/>
        <end position="343"/>
    </location>
</feature>
<organism evidence="3 5">
    <name type="scientific">Legionella adelaidensis</name>
    <dbReference type="NCBI Taxonomy" id="45056"/>
    <lineage>
        <taxon>Bacteria</taxon>
        <taxon>Pseudomonadati</taxon>
        <taxon>Pseudomonadota</taxon>
        <taxon>Gammaproteobacteria</taxon>
        <taxon>Legionellales</taxon>
        <taxon>Legionellaceae</taxon>
        <taxon>Legionella</taxon>
    </lineage>
</organism>